<evidence type="ECO:0000313" key="4">
    <source>
        <dbReference type="EMBL" id="ORX14281.1"/>
    </source>
</evidence>
<dbReference type="EMBL" id="LQPW01000019">
    <property type="protein sequence ID" value="ORX14281.1"/>
    <property type="molecule type" value="Genomic_DNA"/>
</dbReference>
<reference evidence="4 5" key="1">
    <citation type="submission" date="2016-01" db="EMBL/GenBank/DDBJ databases">
        <title>The new phylogeny of the genus Mycobacterium.</title>
        <authorList>
            <person name="Tarcisio F."/>
            <person name="Conor M."/>
            <person name="Antonella G."/>
            <person name="Elisabetta G."/>
            <person name="Giulia F.S."/>
            <person name="Sara T."/>
            <person name="Anna F."/>
            <person name="Clotilde B."/>
            <person name="Roberto B."/>
            <person name="Veronica D.S."/>
            <person name="Fabio R."/>
            <person name="Monica P."/>
            <person name="Olivier J."/>
            <person name="Enrico T."/>
            <person name="Nicola S."/>
        </authorList>
    </citation>
    <scope>NUCLEOTIDE SEQUENCE [LARGE SCALE GENOMIC DNA]</scope>
    <source>
        <strain evidence="4 5">DSM 44166</strain>
    </source>
</reference>
<dbReference type="SUPFAM" id="SSF46689">
    <property type="entry name" value="Homeodomain-like"/>
    <property type="match status" value="1"/>
</dbReference>
<comment type="caution">
    <text evidence="4">The sequence shown here is derived from an EMBL/GenBank/DDBJ whole genome shotgun (WGS) entry which is preliminary data.</text>
</comment>
<dbReference type="PROSITE" id="PS50977">
    <property type="entry name" value="HTH_TETR_2"/>
    <property type="match status" value="1"/>
</dbReference>
<dbReference type="InterPro" id="IPR009057">
    <property type="entry name" value="Homeodomain-like_sf"/>
</dbReference>
<dbReference type="RefSeq" id="WP_085669525.1">
    <property type="nucleotide sequence ID" value="NZ_JACKRU010000752.1"/>
</dbReference>
<dbReference type="Gene3D" id="1.10.357.10">
    <property type="entry name" value="Tetracycline Repressor, domain 2"/>
    <property type="match status" value="1"/>
</dbReference>
<organism evidence="4 5">
    <name type="scientific">Mycobacterium szulgai</name>
    <dbReference type="NCBI Taxonomy" id="1787"/>
    <lineage>
        <taxon>Bacteria</taxon>
        <taxon>Bacillati</taxon>
        <taxon>Actinomycetota</taxon>
        <taxon>Actinomycetes</taxon>
        <taxon>Mycobacteriales</taxon>
        <taxon>Mycobacteriaceae</taxon>
        <taxon>Mycobacterium</taxon>
    </lineage>
</organism>
<evidence type="ECO:0000313" key="5">
    <source>
        <dbReference type="Proteomes" id="UP000193317"/>
    </source>
</evidence>
<dbReference type="Pfam" id="PF00440">
    <property type="entry name" value="TetR_N"/>
    <property type="match status" value="1"/>
</dbReference>
<keyword evidence="1 2" id="KW-0238">DNA-binding</keyword>
<accession>A0A1X2F746</accession>
<proteinExistence type="predicted"/>
<keyword evidence="5" id="KW-1185">Reference proteome</keyword>
<dbReference type="GO" id="GO:0003677">
    <property type="term" value="F:DNA binding"/>
    <property type="evidence" value="ECO:0007669"/>
    <property type="project" value="UniProtKB-UniRule"/>
</dbReference>
<protein>
    <submittedName>
        <fullName evidence="4">TetR family transcriptional regulator</fullName>
    </submittedName>
</protein>
<evidence type="ECO:0000256" key="1">
    <source>
        <dbReference type="ARBA" id="ARBA00023125"/>
    </source>
</evidence>
<dbReference type="AlphaFoldDB" id="A0A1X2F746"/>
<name>A0A1X2F746_MYCSZ</name>
<sequence>MRSHGWSGNAPATDEEAIDRILDAADEIVAERGSSVRIADVARTLGVTRQTVYRYFPGSEELLLASAMRSANGFLDQLAEHISGLTEPTAALVEGVAFAVETLGDDAQFANLLRNGSKSGSTVSLTSDTAKAFSRSMLHRLDVDWESQGYDEEALDELAELGLRTFHSMLVDPGQPPRDGVALRRFLARWLGPAIIYPRLAQAMDALRLPAPKPRRRPSAAS</sequence>
<evidence type="ECO:0000259" key="3">
    <source>
        <dbReference type="PROSITE" id="PS50977"/>
    </source>
</evidence>
<dbReference type="OrthoDB" id="3212503at2"/>
<feature type="domain" description="HTH tetR-type" evidence="3">
    <location>
        <begin position="15"/>
        <end position="74"/>
    </location>
</feature>
<gene>
    <name evidence="4" type="ORF">AWC27_20345</name>
</gene>
<feature type="DNA-binding region" description="H-T-H motif" evidence="2">
    <location>
        <begin position="37"/>
        <end position="56"/>
    </location>
</feature>
<evidence type="ECO:0000256" key="2">
    <source>
        <dbReference type="PROSITE-ProRule" id="PRU00335"/>
    </source>
</evidence>
<dbReference type="Proteomes" id="UP000193317">
    <property type="component" value="Unassembled WGS sequence"/>
</dbReference>
<dbReference type="PRINTS" id="PR00455">
    <property type="entry name" value="HTHTETR"/>
</dbReference>
<dbReference type="InterPro" id="IPR001647">
    <property type="entry name" value="HTH_TetR"/>
</dbReference>